<dbReference type="PANTHER" id="PTHR47934:SF6">
    <property type="entry name" value="MITOCHONDRIAL GROUP I INTRON SPLICING FACTOR CCM1-RELATED"/>
    <property type="match status" value="1"/>
</dbReference>
<dbReference type="PROSITE" id="PS51375">
    <property type="entry name" value="PPR"/>
    <property type="match status" value="3"/>
</dbReference>
<evidence type="ECO:0000256" key="1">
    <source>
        <dbReference type="PROSITE-ProRule" id="PRU00708"/>
    </source>
</evidence>
<evidence type="ECO:0000313" key="2">
    <source>
        <dbReference type="EMBL" id="CAG8607784.1"/>
    </source>
</evidence>
<evidence type="ECO:0000313" key="3">
    <source>
        <dbReference type="Proteomes" id="UP000789739"/>
    </source>
</evidence>
<gene>
    <name evidence="2" type="ORF">PBRASI_LOCUS7997</name>
</gene>
<dbReference type="OrthoDB" id="185373at2759"/>
<dbReference type="InterPro" id="IPR051114">
    <property type="entry name" value="Mito_RNA_Proc_CCM1"/>
</dbReference>
<protein>
    <submittedName>
        <fullName evidence="2">8028_t:CDS:1</fullName>
    </submittedName>
</protein>
<reference evidence="2" key="1">
    <citation type="submission" date="2021-06" db="EMBL/GenBank/DDBJ databases">
        <authorList>
            <person name="Kallberg Y."/>
            <person name="Tangrot J."/>
            <person name="Rosling A."/>
        </authorList>
    </citation>
    <scope>NUCLEOTIDE SEQUENCE</scope>
    <source>
        <strain evidence="2">BR232B</strain>
    </source>
</reference>
<feature type="repeat" description="PPR" evidence="1">
    <location>
        <begin position="248"/>
        <end position="282"/>
    </location>
</feature>
<dbReference type="EMBL" id="CAJVPI010001336">
    <property type="protein sequence ID" value="CAG8607784.1"/>
    <property type="molecule type" value="Genomic_DNA"/>
</dbReference>
<name>A0A9N9GI59_9GLOM</name>
<dbReference type="InterPro" id="IPR002885">
    <property type="entry name" value="PPR_rpt"/>
</dbReference>
<dbReference type="Gene3D" id="1.25.40.10">
    <property type="entry name" value="Tetratricopeptide repeat domain"/>
    <property type="match status" value="3"/>
</dbReference>
<dbReference type="Pfam" id="PF13041">
    <property type="entry name" value="PPR_2"/>
    <property type="match status" value="1"/>
</dbReference>
<keyword evidence="3" id="KW-1185">Reference proteome</keyword>
<dbReference type="Pfam" id="PF12854">
    <property type="entry name" value="PPR_1"/>
    <property type="match status" value="1"/>
</dbReference>
<dbReference type="GO" id="GO:0006396">
    <property type="term" value="P:RNA processing"/>
    <property type="evidence" value="ECO:0007669"/>
    <property type="project" value="TreeGrafter"/>
</dbReference>
<dbReference type="GO" id="GO:0005739">
    <property type="term" value="C:mitochondrion"/>
    <property type="evidence" value="ECO:0007669"/>
    <property type="project" value="TreeGrafter"/>
</dbReference>
<dbReference type="PANTHER" id="PTHR47934">
    <property type="entry name" value="PENTATRICOPEPTIDE REPEAT-CONTAINING PROTEIN PET309, MITOCHONDRIAL"/>
    <property type="match status" value="1"/>
</dbReference>
<feature type="repeat" description="PPR" evidence="1">
    <location>
        <begin position="283"/>
        <end position="318"/>
    </location>
</feature>
<organism evidence="2 3">
    <name type="scientific">Paraglomus brasilianum</name>
    <dbReference type="NCBI Taxonomy" id="144538"/>
    <lineage>
        <taxon>Eukaryota</taxon>
        <taxon>Fungi</taxon>
        <taxon>Fungi incertae sedis</taxon>
        <taxon>Mucoromycota</taxon>
        <taxon>Glomeromycotina</taxon>
        <taxon>Glomeromycetes</taxon>
        <taxon>Paraglomerales</taxon>
        <taxon>Paraglomeraceae</taxon>
        <taxon>Paraglomus</taxon>
    </lineage>
</organism>
<dbReference type="AlphaFoldDB" id="A0A9N9GI59"/>
<dbReference type="InterPro" id="IPR011990">
    <property type="entry name" value="TPR-like_helical_dom_sf"/>
</dbReference>
<dbReference type="GO" id="GO:0003729">
    <property type="term" value="F:mRNA binding"/>
    <property type="evidence" value="ECO:0007669"/>
    <property type="project" value="TreeGrafter"/>
</dbReference>
<comment type="caution">
    <text evidence="2">The sequence shown here is derived from an EMBL/GenBank/DDBJ whole genome shotgun (WGS) entry which is preliminary data.</text>
</comment>
<dbReference type="GO" id="GO:0007005">
    <property type="term" value="P:mitochondrion organization"/>
    <property type="evidence" value="ECO:0007669"/>
    <property type="project" value="TreeGrafter"/>
</dbReference>
<sequence length="551" mass="62574">MLLDRVIVAKQILRASQNAKLLNYTTSAPGHSARNLSRISIKSPPSPKNSPALYSSVSKFSPIPFIHVRSFSSTLANRKRASHGPKIKTTALPEQDPTRLSHSVLLHEAISRKDAHLSWLVYTTEKRRGLSYIDYRDLANLLRAHVTASKDDNLINTLITQLEKILTDVRRSGLVYDVDVFNSLLVSYAKDEKYFNRLESLWEGMKRDNQLSINTLTCCTIIDAYTRYTNDIGRLKEQYETMKEHTLDSVTYAKLINLYATLGKIEDTSELLNDLESSTIVPEPHAYNALIREYIQQYQDMASAMNVYRRMINNNIFPNTYTFTLLIKGYMDSHDITAALNLFQSEMIEKYNITVDVVTMNIIIAGYMKSATTAHAIGDINGTEESLNNARDWYLTLRGMGMKPTAVTFNTLISGFGSCGKIDDLNLTVREMQNLQIMPTLVTFHHLAQVYGELSNIDGIKLVWDDLAKLKIEPNERTFGIFIKSAIAAGSPSLATEFLRICENWAETNNKMYIFKRVLKYSRQVGTDNNRFLKSVNEVWKNDVHNNKESG</sequence>
<dbReference type="Proteomes" id="UP000789739">
    <property type="component" value="Unassembled WGS sequence"/>
</dbReference>
<feature type="repeat" description="PPR" evidence="1">
    <location>
        <begin position="405"/>
        <end position="439"/>
    </location>
</feature>
<proteinExistence type="predicted"/>
<accession>A0A9N9GI59</accession>